<protein>
    <submittedName>
        <fullName evidence="1">ORFan</fullName>
    </submittedName>
</protein>
<organism evidence="1 2">
    <name type="scientific">Cotonvirus japonicus</name>
    <dbReference type="NCBI Taxonomy" id="2811091"/>
    <lineage>
        <taxon>Viruses</taxon>
        <taxon>Varidnaviria</taxon>
        <taxon>Bamfordvirae</taxon>
        <taxon>Nucleocytoviricota</taxon>
        <taxon>Megaviricetes</taxon>
        <taxon>Imitervirales</taxon>
        <taxon>Mimiviridae</taxon>
        <taxon>Megamimivirinae</taxon>
        <taxon>Cotonvirus</taxon>
        <taxon>Cotonvirus japonicum</taxon>
    </lineage>
</organism>
<dbReference type="RefSeq" id="YP_010841238.1">
    <property type="nucleotide sequence ID" value="NC_079139.1"/>
</dbReference>
<reference evidence="1 2" key="1">
    <citation type="submission" date="2021-02" db="EMBL/GenBank/DDBJ databases">
        <title>Cotonvirus japonicus, which uses Golgi apparatus of host cells for its virion factory, phylogenetically links tailed tupanvirus and icosahedral mimivirus.</title>
        <authorList>
            <person name="Takahashi H."/>
            <person name="Fukaya S."/>
            <person name="Song C."/>
            <person name="Murata K."/>
            <person name="Takemura M."/>
        </authorList>
    </citation>
    <scope>NUCLEOTIDE SEQUENCE [LARGE SCALE GENOMIC DNA]</scope>
</reference>
<dbReference type="EMBL" id="AP024483">
    <property type="protein sequence ID" value="BCS82630.1"/>
    <property type="molecule type" value="Genomic_DNA"/>
</dbReference>
<dbReference type="GeneID" id="80557835"/>
<accession>A0ABM7NR47</accession>
<proteinExistence type="predicted"/>
<dbReference type="Proteomes" id="UP001321479">
    <property type="component" value="Segment"/>
</dbReference>
<evidence type="ECO:0000313" key="2">
    <source>
        <dbReference type="Proteomes" id="UP001321479"/>
    </source>
</evidence>
<keyword evidence="2" id="KW-1185">Reference proteome</keyword>
<sequence length="74" mass="8846">MNYINNIFDSQMCHNVVNFLDYLSNDLIYRFVDHISYGKIFNFDKFFKDSDTHQISNAMHHASGYLNINPEFFL</sequence>
<name>A0ABM7NR47_9VIRU</name>
<evidence type="ECO:0000313" key="1">
    <source>
        <dbReference type="EMBL" id="BCS82630.1"/>
    </source>
</evidence>